<name>A0A419RQX0_9SPHN</name>
<dbReference type="InterPro" id="IPR029058">
    <property type="entry name" value="AB_hydrolase_fold"/>
</dbReference>
<keyword evidence="1 3" id="KW-0378">Hydrolase</keyword>
<dbReference type="AlphaFoldDB" id="A0A419RQX0"/>
<evidence type="ECO:0000259" key="2">
    <source>
        <dbReference type="Pfam" id="PF00561"/>
    </source>
</evidence>
<reference evidence="3 4" key="1">
    <citation type="journal article" date="2017" name="Int. J. Syst. Evol. Microbiol.">
        <title>Erythrobacter aquimixticola sp. nov., isolated from the junction between the ocean and a freshwater spring.</title>
        <authorList>
            <person name="Park S."/>
            <person name="Jung Y.T."/>
            <person name="Choi S.J."/>
            <person name="Yoon J.H."/>
        </authorList>
    </citation>
    <scope>NUCLEOTIDE SEQUENCE [LARGE SCALE GENOMIC DNA]</scope>
    <source>
        <strain evidence="3 4">JSSK-14</strain>
    </source>
</reference>
<proteinExistence type="predicted"/>
<dbReference type="Gene3D" id="3.40.50.1820">
    <property type="entry name" value="alpha/beta hydrolase"/>
    <property type="match status" value="1"/>
</dbReference>
<protein>
    <submittedName>
        <fullName evidence="3">Alpha/beta hydrolase</fullName>
    </submittedName>
</protein>
<evidence type="ECO:0000313" key="4">
    <source>
        <dbReference type="Proteomes" id="UP000285232"/>
    </source>
</evidence>
<dbReference type="EMBL" id="RAHX01000001">
    <property type="protein sequence ID" value="RJY08179.1"/>
    <property type="molecule type" value="Genomic_DNA"/>
</dbReference>
<feature type="domain" description="AB hydrolase-1" evidence="2">
    <location>
        <begin position="26"/>
        <end position="284"/>
    </location>
</feature>
<comment type="caution">
    <text evidence="3">The sequence shown here is derived from an EMBL/GenBank/DDBJ whole genome shotgun (WGS) entry which is preliminary data.</text>
</comment>
<sequence>MSDLARVELPNGIALDVWDSGPRDAPALIFLHGFPENHRTWRYQVEHLNTRFRCIAPDQRGYGDSSRPEGAEHYEAQALVGDVFGLAQALGVERFTVIGHDWGGALAWGVAAFGQASGVVERAVIANAPHPAVFQRLLFEDMSQREASQYMRAFRDPANDALVREHGLAPLLMKAVDWTGKVENDPAEQKLLIEQWADPDRAFAMLNWYRASGIAVPPMQEPVGLPPSYAEPAFPKIAIPTLVVWGMGDEALLPANVDRLGDWVEDLTVERVEGAGHFIPWEAPDKVNAALDGFLKA</sequence>
<evidence type="ECO:0000256" key="1">
    <source>
        <dbReference type="ARBA" id="ARBA00022801"/>
    </source>
</evidence>
<gene>
    <name evidence="3" type="ORF">D6201_01330</name>
</gene>
<organism evidence="3 4">
    <name type="scientific">Aurantiacibacter aquimixticola</name>
    <dbReference type="NCBI Taxonomy" id="1958945"/>
    <lineage>
        <taxon>Bacteria</taxon>
        <taxon>Pseudomonadati</taxon>
        <taxon>Pseudomonadota</taxon>
        <taxon>Alphaproteobacteria</taxon>
        <taxon>Sphingomonadales</taxon>
        <taxon>Erythrobacteraceae</taxon>
        <taxon>Aurantiacibacter</taxon>
    </lineage>
</organism>
<dbReference type="InterPro" id="IPR000073">
    <property type="entry name" value="AB_hydrolase_1"/>
</dbReference>
<dbReference type="RefSeq" id="WP_120047068.1">
    <property type="nucleotide sequence ID" value="NZ_RAHX01000001.1"/>
</dbReference>
<dbReference type="PANTHER" id="PTHR43329">
    <property type="entry name" value="EPOXIDE HYDROLASE"/>
    <property type="match status" value="1"/>
</dbReference>
<dbReference type="PRINTS" id="PR00412">
    <property type="entry name" value="EPOXHYDRLASE"/>
</dbReference>
<dbReference type="Proteomes" id="UP000285232">
    <property type="component" value="Unassembled WGS sequence"/>
</dbReference>
<dbReference type="InterPro" id="IPR000639">
    <property type="entry name" value="Epox_hydrolase-like"/>
</dbReference>
<accession>A0A419RQX0</accession>
<dbReference type="OrthoDB" id="9804723at2"/>
<dbReference type="SUPFAM" id="SSF53474">
    <property type="entry name" value="alpha/beta-Hydrolases"/>
    <property type="match status" value="1"/>
</dbReference>
<evidence type="ECO:0000313" key="3">
    <source>
        <dbReference type="EMBL" id="RJY08179.1"/>
    </source>
</evidence>
<dbReference type="Pfam" id="PF00561">
    <property type="entry name" value="Abhydrolase_1"/>
    <property type="match status" value="1"/>
</dbReference>
<keyword evidence="4" id="KW-1185">Reference proteome</keyword>
<dbReference type="GO" id="GO:0016787">
    <property type="term" value="F:hydrolase activity"/>
    <property type="evidence" value="ECO:0007669"/>
    <property type="project" value="UniProtKB-KW"/>
</dbReference>